<dbReference type="Proteomes" id="UP000552644">
    <property type="component" value="Unassembled WGS sequence"/>
</dbReference>
<feature type="transmembrane region" description="Helical" evidence="8">
    <location>
        <begin position="479"/>
        <end position="499"/>
    </location>
</feature>
<evidence type="ECO:0000313" key="11">
    <source>
        <dbReference type="Proteomes" id="UP000552644"/>
    </source>
</evidence>
<evidence type="ECO:0000256" key="3">
    <source>
        <dbReference type="ARBA" id="ARBA00022475"/>
    </source>
</evidence>
<evidence type="ECO:0000256" key="6">
    <source>
        <dbReference type="ARBA" id="ARBA00023136"/>
    </source>
</evidence>
<keyword evidence="4 8" id="KW-0812">Transmembrane</keyword>
<feature type="transmembrane region" description="Helical" evidence="8">
    <location>
        <begin position="269"/>
        <end position="290"/>
    </location>
</feature>
<keyword evidence="11" id="KW-1185">Reference proteome</keyword>
<dbReference type="InterPro" id="IPR036259">
    <property type="entry name" value="MFS_trans_sf"/>
</dbReference>
<feature type="transmembrane region" description="Helical" evidence="8">
    <location>
        <begin position="167"/>
        <end position="190"/>
    </location>
</feature>
<dbReference type="SUPFAM" id="SSF103473">
    <property type="entry name" value="MFS general substrate transporter"/>
    <property type="match status" value="1"/>
</dbReference>
<evidence type="ECO:0000256" key="8">
    <source>
        <dbReference type="SAM" id="Phobius"/>
    </source>
</evidence>
<evidence type="ECO:0000256" key="5">
    <source>
        <dbReference type="ARBA" id="ARBA00022989"/>
    </source>
</evidence>
<keyword evidence="2" id="KW-0813">Transport</keyword>
<feature type="transmembrane region" description="Helical" evidence="8">
    <location>
        <begin position="202"/>
        <end position="221"/>
    </location>
</feature>
<evidence type="ECO:0000256" key="1">
    <source>
        <dbReference type="ARBA" id="ARBA00004651"/>
    </source>
</evidence>
<feature type="transmembrane region" description="Helical" evidence="8">
    <location>
        <begin position="50"/>
        <end position="70"/>
    </location>
</feature>
<dbReference type="EMBL" id="JACHJP010000001">
    <property type="protein sequence ID" value="MBB4914295.1"/>
    <property type="molecule type" value="Genomic_DNA"/>
</dbReference>
<dbReference type="InterPro" id="IPR011701">
    <property type="entry name" value="MFS"/>
</dbReference>
<keyword evidence="5 8" id="KW-1133">Transmembrane helix</keyword>
<evidence type="ECO:0000259" key="9">
    <source>
        <dbReference type="PROSITE" id="PS50850"/>
    </source>
</evidence>
<dbReference type="PANTHER" id="PTHR42718:SF47">
    <property type="entry name" value="METHYL VIOLOGEN RESISTANCE PROTEIN SMVA"/>
    <property type="match status" value="1"/>
</dbReference>
<evidence type="ECO:0000256" key="4">
    <source>
        <dbReference type="ARBA" id="ARBA00022692"/>
    </source>
</evidence>
<feature type="compositionally biased region" description="Basic and acidic residues" evidence="7">
    <location>
        <begin position="526"/>
        <end position="549"/>
    </location>
</feature>
<dbReference type="Gene3D" id="1.20.1720.10">
    <property type="entry name" value="Multidrug resistance protein D"/>
    <property type="match status" value="1"/>
</dbReference>
<comment type="subcellular location">
    <subcellularLocation>
        <location evidence="1">Cell membrane</location>
        <topology evidence="1">Multi-pass membrane protein</topology>
    </subcellularLocation>
</comment>
<dbReference type="GO" id="GO:0005886">
    <property type="term" value="C:plasma membrane"/>
    <property type="evidence" value="ECO:0007669"/>
    <property type="project" value="UniProtKB-SubCell"/>
</dbReference>
<name>A0A7W7VLL5_9ACTN</name>
<gene>
    <name evidence="10" type="ORF">FHS44_001367</name>
</gene>
<feature type="transmembrane region" description="Helical" evidence="8">
    <location>
        <begin position="82"/>
        <end position="101"/>
    </location>
</feature>
<feature type="transmembrane region" description="Helical" evidence="8">
    <location>
        <begin position="107"/>
        <end position="128"/>
    </location>
</feature>
<comment type="caution">
    <text evidence="10">The sequence shown here is derived from an EMBL/GenBank/DDBJ whole genome shotgun (WGS) entry which is preliminary data.</text>
</comment>
<sequence>MVAAAPARATTRDWLGLAVLALPTVVIAISMTVLNLAVPKLSADLRPNSTQLLWIIDVYGFVISGFLITMGNVGDRIGRRRLMIWGAGAFGLSSAFAAFAPSAELLILARALMGLTAATLMPSTMSLIRTIFEDPRQRAVAVSVWISSFTAGAVLGPVVGGALLERFWWGSVFLLAVPVAVLLVVLGPILLPEQRDPEPGPLDFLSAGLLLATVLAVVYGLKQIAASGVNLPAVAVTVAGIVVGVVFVRRQRVLRDPLLDTRLFANRAFTASLGTTALAIAASAGMQFFISQYLQTVLGLSPLRAGLVVVPSAVASITGTMLAPMLARRVPRAYLMAFGLVVSALGMGVLTQISADSGVGIVIAATVMTSLGFGPTLALGNDLVLGSVPVRQAGAASAISETGADLGLALGIAAIGSAGMAVYRGEVAGNLPPGIPPQAVAAAHDTVGAAFAAAARLPAELGESLRLVAGEAFTHGLRLAAGIGTVGVLGLAVAVALLLRGVRPAAHGSEPPKEPSGQPSEGPSDQPDKSEKREENELLNHRADVPDMS</sequence>
<dbReference type="Pfam" id="PF07690">
    <property type="entry name" value="MFS_1"/>
    <property type="match status" value="1"/>
</dbReference>
<evidence type="ECO:0000256" key="2">
    <source>
        <dbReference type="ARBA" id="ARBA00022448"/>
    </source>
</evidence>
<feature type="transmembrane region" description="Helical" evidence="8">
    <location>
        <begin position="406"/>
        <end position="423"/>
    </location>
</feature>
<reference evidence="10 11" key="1">
    <citation type="submission" date="2020-08" db="EMBL/GenBank/DDBJ databases">
        <title>Genomic Encyclopedia of Type Strains, Phase III (KMG-III): the genomes of soil and plant-associated and newly described type strains.</title>
        <authorList>
            <person name="Whitman W."/>
        </authorList>
    </citation>
    <scope>NUCLEOTIDE SEQUENCE [LARGE SCALE GENOMIC DNA]</scope>
    <source>
        <strain evidence="10 11">CECT 8840</strain>
    </source>
</reference>
<dbReference type="GO" id="GO:0022857">
    <property type="term" value="F:transmembrane transporter activity"/>
    <property type="evidence" value="ECO:0007669"/>
    <property type="project" value="InterPro"/>
</dbReference>
<organism evidence="10 11">
    <name type="scientific">Streptosporangium saharense</name>
    <dbReference type="NCBI Taxonomy" id="1706840"/>
    <lineage>
        <taxon>Bacteria</taxon>
        <taxon>Bacillati</taxon>
        <taxon>Actinomycetota</taxon>
        <taxon>Actinomycetes</taxon>
        <taxon>Streptosporangiales</taxon>
        <taxon>Streptosporangiaceae</taxon>
        <taxon>Streptosporangium</taxon>
    </lineage>
</organism>
<dbReference type="AlphaFoldDB" id="A0A7W7VLL5"/>
<feature type="transmembrane region" description="Helical" evidence="8">
    <location>
        <begin position="302"/>
        <end position="322"/>
    </location>
</feature>
<evidence type="ECO:0000256" key="7">
    <source>
        <dbReference type="SAM" id="MobiDB-lite"/>
    </source>
</evidence>
<accession>A0A7W7VLL5</accession>
<feature type="transmembrane region" description="Helical" evidence="8">
    <location>
        <begin position="140"/>
        <end position="161"/>
    </location>
</feature>
<feature type="transmembrane region" description="Helical" evidence="8">
    <location>
        <begin position="14"/>
        <end position="38"/>
    </location>
</feature>
<dbReference type="Gene3D" id="1.20.1250.20">
    <property type="entry name" value="MFS general substrate transporter like domains"/>
    <property type="match status" value="1"/>
</dbReference>
<dbReference type="InterPro" id="IPR020846">
    <property type="entry name" value="MFS_dom"/>
</dbReference>
<feature type="region of interest" description="Disordered" evidence="7">
    <location>
        <begin position="505"/>
        <end position="549"/>
    </location>
</feature>
<keyword evidence="6 8" id="KW-0472">Membrane</keyword>
<feature type="transmembrane region" description="Helical" evidence="8">
    <location>
        <begin position="227"/>
        <end position="248"/>
    </location>
</feature>
<feature type="transmembrane region" description="Helical" evidence="8">
    <location>
        <begin position="361"/>
        <end position="385"/>
    </location>
</feature>
<protein>
    <submittedName>
        <fullName evidence="10">DHA2 family multidrug resistance protein-like MFS transporter</fullName>
    </submittedName>
</protein>
<dbReference type="RefSeq" id="WP_184712971.1">
    <property type="nucleotide sequence ID" value="NZ_JACHJP010000001.1"/>
</dbReference>
<feature type="domain" description="Major facilitator superfamily (MFS) profile" evidence="9">
    <location>
        <begin position="16"/>
        <end position="460"/>
    </location>
</feature>
<evidence type="ECO:0000313" key="10">
    <source>
        <dbReference type="EMBL" id="MBB4914295.1"/>
    </source>
</evidence>
<dbReference type="PROSITE" id="PS50850">
    <property type="entry name" value="MFS"/>
    <property type="match status" value="1"/>
</dbReference>
<proteinExistence type="predicted"/>
<keyword evidence="3" id="KW-1003">Cell membrane</keyword>
<dbReference type="PANTHER" id="PTHR42718">
    <property type="entry name" value="MAJOR FACILITATOR SUPERFAMILY MULTIDRUG TRANSPORTER MFSC"/>
    <property type="match status" value="1"/>
</dbReference>
<feature type="transmembrane region" description="Helical" evidence="8">
    <location>
        <begin position="334"/>
        <end position="355"/>
    </location>
</feature>
<dbReference type="CDD" id="cd17321">
    <property type="entry name" value="MFS_MMR_MDR_like"/>
    <property type="match status" value="1"/>
</dbReference>